<dbReference type="PANTHER" id="PTHR13887:SF41">
    <property type="entry name" value="THIOREDOXIN SUPERFAMILY PROTEIN"/>
    <property type="match status" value="1"/>
</dbReference>
<evidence type="ECO:0000313" key="2">
    <source>
        <dbReference type="EMBL" id="MFG1707290.1"/>
    </source>
</evidence>
<dbReference type="Pfam" id="PF01323">
    <property type="entry name" value="DSBA"/>
    <property type="match status" value="1"/>
</dbReference>
<dbReference type="SUPFAM" id="SSF52833">
    <property type="entry name" value="Thioredoxin-like"/>
    <property type="match status" value="1"/>
</dbReference>
<organism evidence="2 3">
    <name type="scientific">Nonomuraea marmarensis</name>
    <dbReference type="NCBI Taxonomy" id="3351344"/>
    <lineage>
        <taxon>Bacteria</taxon>
        <taxon>Bacillati</taxon>
        <taxon>Actinomycetota</taxon>
        <taxon>Actinomycetes</taxon>
        <taxon>Streptosporangiales</taxon>
        <taxon>Streptosporangiaceae</taxon>
        <taxon>Nonomuraea</taxon>
    </lineage>
</organism>
<dbReference type="Gene3D" id="3.40.30.10">
    <property type="entry name" value="Glutaredoxin"/>
    <property type="match status" value="1"/>
</dbReference>
<comment type="caution">
    <text evidence="2">The sequence shown here is derived from an EMBL/GenBank/DDBJ whole genome shotgun (WGS) entry which is preliminary data.</text>
</comment>
<feature type="domain" description="DSBA-like thioredoxin" evidence="1">
    <location>
        <begin position="5"/>
        <end position="207"/>
    </location>
</feature>
<evidence type="ECO:0000259" key="1">
    <source>
        <dbReference type="Pfam" id="PF01323"/>
    </source>
</evidence>
<evidence type="ECO:0000313" key="3">
    <source>
        <dbReference type="Proteomes" id="UP001603978"/>
    </source>
</evidence>
<dbReference type="EMBL" id="JBICRM010000020">
    <property type="protein sequence ID" value="MFG1707290.1"/>
    <property type="molecule type" value="Genomic_DNA"/>
</dbReference>
<protein>
    <submittedName>
        <fullName evidence="2">DsbA family oxidoreductase</fullName>
    </submittedName>
</protein>
<dbReference type="InterPro" id="IPR036249">
    <property type="entry name" value="Thioredoxin-like_sf"/>
</dbReference>
<gene>
    <name evidence="2" type="ORF">ACFLIM_29240</name>
</gene>
<accession>A0ABW7AIT7</accession>
<reference evidence="2 3" key="1">
    <citation type="submission" date="2024-10" db="EMBL/GenBank/DDBJ databases">
        <authorList>
            <person name="Topkara A.R."/>
            <person name="Saygin H."/>
        </authorList>
    </citation>
    <scope>NUCLEOTIDE SEQUENCE [LARGE SCALE GENOMIC DNA]</scope>
    <source>
        <strain evidence="2 3">M3C6</strain>
    </source>
</reference>
<sequence>MSTLTVDIWSDLVCPWCYVGKRRFETALAGFSRRADVRVRWRSFELDPGGGTEPVLTLPERSHRDLGGTRAETDRRMAMLTELAAKEGLTYRLDRARAVNSFDAHRLMHYADHEGRGEEVREHLMRAYTADGAILTDRDTLVGIAADGGLDPSQTREMLERGDFADAVRADERRAMELGVSGVPTFVFAERYAVSGAQPVEVFAQLLDRAWRELAPSAGDGVCAVEGSC</sequence>
<keyword evidence="3" id="KW-1185">Reference proteome</keyword>
<name>A0ABW7AIT7_9ACTN</name>
<dbReference type="CDD" id="cd03024">
    <property type="entry name" value="DsbA_FrnE"/>
    <property type="match status" value="1"/>
</dbReference>
<dbReference type="RefSeq" id="WP_393170866.1">
    <property type="nucleotide sequence ID" value="NZ_JBICRM010000020.1"/>
</dbReference>
<proteinExistence type="predicted"/>
<dbReference type="PANTHER" id="PTHR13887">
    <property type="entry name" value="GLUTATHIONE S-TRANSFERASE KAPPA"/>
    <property type="match status" value="1"/>
</dbReference>
<dbReference type="InterPro" id="IPR001853">
    <property type="entry name" value="DSBA-like_thioredoxin_dom"/>
</dbReference>
<dbReference type="Proteomes" id="UP001603978">
    <property type="component" value="Unassembled WGS sequence"/>
</dbReference>